<feature type="compositionally biased region" description="Pro residues" evidence="1">
    <location>
        <begin position="311"/>
        <end position="325"/>
    </location>
</feature>
<dbReference type="AlphaFoldDB" id="A0A7K0DNF4"/>
<keyword evidence="2" id="KW-0472">Membrane</keyword>
<dbReference type="RefSeq" id="WP_319942975.1">
    <property type="nucleotide sequence ID" value="NZ_WEGI01000005.1"/>
</dbReference>
<evidence type="ECO:0000256" key="1">
    <source>
        <dbReference type="SAM" id="MobiDB-lite"/>
    </source>
</evidence>
<keyword evidence="2" id="KW-0812">Transmembrane</keyword>
<gene>
    <name evidence="3" type="ORF">NRB56_28040</name>
</gene>
<protein>
    <submittedName>
        <fullName evidence="3">Uncharacterized protein</fullName>
    </submittedName>
</protein>
<dbReference type="Proteomes" id="UP000431401">
    <property type="component" value="Unassembled WGS sequence"/>
</dbReference>
<evidence type="ECO:0000256" key="2">
    <source>
        <dbReference type="SAM" id="Phobius"/>
    </source>
</evidence>
<feature type="region of interest" description="Disordered" evidence="1">
    <location>
        <begin position="303"/>
        <end position="331"/>
    </location>
</feature>
<proteinExistence type="predicted"/>
<comment type="caution">
    <text evidence="3">The sequence shown here is derived from an EMBL/GenBank/DDBJ whole genome shotgun (WGS) entry which is preliminary data.</text>
</comment>
<evidence type="ECO:0000313" key="3">
    <source>
        <dbReference type="EMBL" id="MQY27221.1"/>
    </source>
</evidence>
<feature type="transmembrane region" description="Helical" evidence="2">
    <location>
        <begin position="363"/>
        <end position="383"/>
    </location>
</feature>
<keyword evidence="2" id="KW-1133">Transmembrane helix</keyword>
<reference evidence="3 4" key="1">
    <citation type="submission" date="2019-10" db="EMBL/GenBank/DDBJ databases">
        <title>Nocardia macrotermitis sp. nov. and Nocardia aurantia sp. nov., isolated from the gut of fungus growing-termite Macrotermes natalensis.</title>
        <authorList>
            <person name="Benndorf R."/>
            <person name="Schwitalla J."/>
            <person name="Martin K."/>
            <person name="De Beer W."/>
            <person name="Kaster A.-K."/>
            <person name="Vollmers J."/>
            <person name="Poulsen M."/>
            <person name="Beemelmanns C."/>
        </authorList>
    </citation>
    <scope>NUCLEOTIDE SEQUENCE [LARGE SCALE GENOMIC DNA]</scope>
    <source>
        <strain evidence="3 4">RB56</strain>
    </source>
</reference>
<organism evidence="3 4">
    <name type="scientific">Nocardia aurantia</name>
    <dbReference type="NCBI Taxonomy" id="2585199"/>
    <lineage>
        <taxon>Bacteria</taxon>
        <taxon>Bacillati</taxon>
        <taxon>Actinomycetota</taxon>
        <taxon>Actinomycetes</taxon>
        <taxon>Mycobacteriales</taxon>
        <taxon>Nocardiaceae</taxon>
        <taxon>Nocardia</taxon>
    </lineage>
</organism>
<name>A0A7K0DNF4_9NOCA</name>
<keyword evidence="4" id="KW-1185">Reference proteome</keyword>
<sequence>MAEPWAAVVARWNPQGSALLRAVADGSSSAALLIGADDANTLLLRTELARLEPRVELGGPVAEPERPSAAMTAVVVLDAGSPLGVGTLTVVERLHVAGSRLVFVLNGTHAHPDWRAVADRNRELLAPVLGGPPELIPVSPRLAVAARTAGDAALLDRSGLGALHGRLIAATGAAGHSSETVDRVLAETRQRIRDQIAVLRSGAEEARLRAERAALTTDRDGDRTRAMAALRNRLQLARVELLHEIGARVRSLHTAARTELDKYGVPECPDRLQRSVEQLTVELDEVVRARLAELDRQLNPLIDAVSGPAAGTPPRPDPPPPIGPDPEPRHRGVEDHLMVALGASAGFGLGRWVVAPLTALPALHYASVPATLLLGGGVAYWVVRARAQVADRAHMRQWIADTVVNVRAQLEQRVATALVVAESELTDQVVRAGTARAVEADRRAAEIAAQLRRLATESQARSAACDRDLAALM</sequence>
<evidence type="ECO:0000313" key="4">
    <source>
        <dbReference type="Proteomes" id="UP000431401"/>
    </source>
</evidence>
<dbReference type="EMBL" id="WEGI01000005">
    <property type="protein sequence ID" value="MQY27221.1"/>
    <property type="molecule type" value="Genomic_DNA"/>
</dbReference>
<accession>A0A7K0DNF4</accession>